<evidence type="ECO:0000313" key="1">
    <source>
        <dbReference type="EMBL" id="MBW4565014.1"/>
    </source>
</evidence>
<sequence length="66" mass="7287">MPKPQKNSNDLSAANLLRSLRCCGGCAPLHTIKFSNVAIQSLLDRNLVKVQNTGCDFLLEIVEEMQ</sequence>
<dbReference type="AlphaFoldDB" id="A0A951Q303"/>
<dbReference type="EMBL" id="JAHHHN010000029">
    <property type="protein sequence ID" value="MBW4565014.1"/>
    <property type="molecule type" value="Genomic_DNA"/>
</dbReference>
<reference evidence="1" key="1">
    <citation type="submission" date="2021-05" db="EMBL/GenBank/DDBJ databases">
        <authorList>
            <person name="Pietrasiak N."/>
            <person name="Ward R."/>
            <person name="Stajich J.E."/>
            <person name="Kurbessoian T."/>
        </authorList>
    </citation>
    <scope>NUCLEOTIDE SEQUENCE</scope>
    <source>
        <strain evidence="1">JT2-VF2</strain>
    </source>
</reference>
<evidence type="ECO:0000313" key="2">
    <source>
        <dbReference type="Proteomes" id="UP000715781"/>
    </source>
</evidence>
<gene>
    <name evidence="1" type="ORF">KME32_28710</name>
</gene>
<dbReference type="Proteomes" id="UP000715781">
    <property type="component" value="Unassembled WGS sequence"/>
</dbReference>
<reference evidence="1" key="2">
    <citation type="journal article" date="2022" name="Microbiol. Resour. Announc.">
        <title>Metagenome Sequencing to Explore Phylogenomics of Terrestrial Cyanobacteria.</title>
        <authorList>
            <person name="Ward R.D."/>
            <person name="Stajich J.E."/>
            <person name="Johansen J.R."/>
            <person name="Huntemann M."/>
            <person name="Clum A."/>
            <person name="Foster B."/>
            <person name="Foster B."/>
            <person name="Roux S."/>
            <person name="Palaniappan K."/>
            <person name="Varghese N."/>
            <person name="Mukherjee S."/>
            <person name="Reddy T.B.K."/>
            <person name="Daum C."/>
            <person name="Copeland A."/>
            <person name="Chen I.A."/>
            <person name="Ivanova N.N."/>
            <person name="Kyrpides N.C."/>
            <person name="Shapiro N."/>
            <person name="Eloe-Fadrosh E.A."/>
            <person name="Pietrasiak N."/>
        </authorList>
    </citation>
    <scope>NUCLEOTIDE SEQUENCE</scope>
    <source>
        <strain evidence="1">JT2-VF2</strain>
    </source>
</reference>
<protein>
    <submittedName>
        <fullName evidence="1">Uncharacterized protein</fullName>
    </submittedName>
</protein>
<proteinExistence type="predicted"/>
<comment type="caution">
    <text evidence="1">The sequence shown here is derived from an EMBL/GenBank/DDBJ whole genome shotgun (WGS) entry which is preliminary data.</text>
</comment>
<name>A0A951Q303_9NOST</name>
<accession>A0A951Q303</accession>
<organism evidence="1 2">
    <name type="scientific">Mojavia pulchra JT2-VF2</name>
    <dbReference type="NCBI Taxonomy" id="287848"/>
    <lineage>
        <taxon>Bacteria</taxon>
        <taxon>Bacillati</taxon>
        <taxon>Cyanobacteriota</taxon>
        <taxon>Cyanophyceae</taxon>
        <taxon>Nostocales</taxon>
        <taxon>Nostocaceae</taxon>
    </lineage>
</organism>